<accession>D2ZRP8</accession>
<name>D2ZRP8_METSM</name>
<evidence type="ECO:0000256" key="1">
    <source>
        <dbReference type="SAM" id="Phobius"/>
    </source>
</evidence>
<protein>
    <submittedName>
        <fullName evidence="2">Uncharacterized protein</fullName>
    </submittedName>
</protein>
<keyword evidence="1" id="KW-1133">Transmembrane helix</keyword>
<dbReference type="AlphaFoldDB" id="D2ZRP8"/>
<evidence type="ECO:0000313" key="3">
    <source>
        <dbReference type="Proteomes" id="UP000004028"/>
    </source>
</evidence>
<evidence type="ECO:0000313" key="2">
    <source>
        <dbReference type="EMBL" id="EFC92778.1"/>
    </source>
</evidence>
<comment type="caution">
    <text evidence="2">The sequence shown here is derived from an EMBL/GenBank/DDBJ whole genome shotgun (WGS) entry which is preliminary data.</text>
</comment>
<keyword evidence="1" id="KW-0812">Transmembrane</keyword>
<reference evidence="2 3" key="1">
    <citation type="submission" date="2010-01" db="EMBL/GenBank/DDBJ databases">
        <authorList>
            <person name="Weinstock G."/>
            <person name="Sodergren E."/>
            <person name="Clifton S."/>
            <person name="Fulton L."/>
            <person name="Fulton B."/>
            <person name="Courtney L."/>
            <person name="Fronick C."/>
            <person name="Harrison M."/>
            <person name="Strong C."/>
            <person name="Farmer C."/>
            <person name="Delahaunty K."/>
            <person name="Markovic C."/>
            <person name="Hall O."/>
            <person name="Minx P."/>
            <person name="Tomlinson C."/>
            <person name="Mitreva M."/>
            <person name="Nelson J."/>
            <person name="Hou S."/>
            <person name="Wollam A."/>
            <person name="Pepin K.H."/>
            <person name="Johnson M."/>
            <person name="Bhonagiri V."/>
            <person name="Nash W.E."/>
            <person name="Warren W."/>
            <person name="Chinwalla A."/>
            <person name="Mardis E.R."/>
            <person name="Wilson R.K."/>
        </authorList>
    </citation>
    <scope>NUCLEOTIDE SEQUENCE [LARGE SCALE GENOMIC DNA]</scope>
    <source>
        <strain evidence="2 3">DSM 2374</strain>
    </source>
</reference>
<dbReference type="PATRIC" id="fig|521002.11.peg.1484"/>
<organism evidence="2 3">
    <name type="scientific">Methanobrevibacter smithii DSM 2374</name>
    <dbReference type="NCBI Taxonomy" id="521002"/>
    <lineage>
        <taxon>Archaea</taxon>
        <taxon>Methanobacteriati</taxon>
        <taxon>Methanobacteriota</taxon>
        <taxon>Methanomada group</taxon>
        <taxon>Methanobacteria</taxon>
        <taxon>Methanobacteriales</taxon>
        <taxon>Methanobacteriaceae</taxon>
        <taxon>Methanobrevibacter</taxon>
    </lineage>
</organism>
<keyword evidence="1" id="KW-0472">Membrane</keyword>
<dbReference type="RefSeq" id="WP_004034174.1">
    <property type="nucleotide sequence ID" value="NZ_GG704759.1"/>
</dbReference>
<feature type="transmembrane region" description="Helical" evidence="1">
    <location>
        <begin position="15"/>
        <end position="32"/>
    </location>
</feature>
<sequence length="82" mass="9543">MISIIVIIKYRNKDIGIQIFALILISVASQFVSGNAPSSIMFYPEYPDRYWIIFNGILMIIIGLLIYDLLENWEFSINKLQK</sequence>
<gene>
    <name evidence="2" type="ORF">METSMIF1_03532</name>
</gene>
<feature type="transmembrane region" description="Helical" evidence="1">
    <location>
        <begin position="52"/>
        <end position="70"/>
    </location>
</feature>
<proteinExistence type="predicted"/>
<dbReference type="Proteomes" id="UP000004028">
    <property type="component" value="Unassembled WGS sequence"/>
</dbReference>
<dbReference type="EMBL" id="ABYV02000009">
    <property type="protein sequence ID" value="EFC92778.1"/>
    <property type="molecule type" value="Genomic_DNA"/>
</dbReference>
<dbReference type="HOGENOM" id="CLU_177465_0_0_2"/>